<evidence type="ECO:0000313" key="5">
    <source>
        <dbReference type="Proteomes" id="UP000186817"/>
    </source>
</evidence>
<comment type="caution">
    <text evidence="4">The sequence shown here is derived from an EMBL/GenBank/DDBJ whole genome shotgun (WGS) entry which is preliminary data.</text>
</comment>
<feature type="compositionally biased region" description="Basic and acidic residues" evidence="3">
    <location>
        <begin position="11"/>
        <end position="26"/>
    </location>
</feature>
<feature type="coiled-coil region" evidence="2">
    <location>
        <begin position="34"/>
        <end position="89"/>
    </location>
</feature>
<gene>
    <name evidence="4" type="ORF">AK812_SmicGene31342</name>
</gene>
<feature type="region of interest" description="Disordered" evidence="3">
    <location>
        <begin position="1"/>
        <end position="26"/>
    </location>
</feature>
<keyword evidence="5" id="KW-1185">Reference proteome</keyword>
<dbReference type="InterPro" id="IPR011009">
    <property type="entry name" value="Kinase-like_dom_sf"/>
</dbReference>
<organism evidence="4 5">
    <name type="scientific">Symbiodinium microadriaticum</name>
    <name type="common">Dinoflagellate</name>
    <name type="synonym">Zooxanthella microadriatica</name>
    <dbReference type="NCBI Taxonomy" id="2951"/>
    <lineage>
        <taxon>Eukaryota</taxon>
        <taxon>Sar</taxon>
        <taxon>Alveolata</taxon>
        <taxon>Dinophyceae</taxon>
        <taxon>Suessiales</taxon>
        <taxon>Symbiodiniaceae</taxon>
        <taxon>Symbiodinium</taxon>
    </lineage>
</organism>
<feature type="binding site" evidence="1">
    <location>
        <position position="392"/>
    </location>
    <ligand>
        <name>ATP</name>
        <dbReference type="ChEBI" id="CHEBI:30616"/>
    </ligand>
</feature>
<proteinExistence type="predicted"/>
<protein>
    <recommendedName>
        <fullName evidence="6">Protein kinase domain-containing protein</fullName>
    </recommendedName>
</protein>
<accession>A0A1Q9CWX7</accession>
<sequence>MAEFGSPIEPSAKRSKGDAAADWDSKWQKADNEYDEARKAHDDIRKKLEEAYRARSQNAEYIQFLNNAMRDLQQRMQDAHKVKELLLQAQSQSSQVDLEAVRHAVRSEVPQIVRSEVPQIVRSEVELANRCKDADSLMSKTPRNFMAAILPQLHQHYSLSDDPSKLAALTASQVAALATCETESVFVAKLTPILECLICKGRDRLVNSECIKWNIDAFHGGRPHLFRAKCYVAHDGPKSAEVQARLDTGHTYAFGQPHEHLLDSVILVEAKHKKSDNKDLQQLCRYLINLPAPPSRISRGMLVDPAGFKLFEMTGAMSHKTATTLIEGSWETKGSREAIQSFMTEDRAYSASDRLLEASVVHAKVELVRFLGSGKFGRVYEVSNENGKMAMKLVLDCEHAEREVRALRSAHALKCPVVKPGEEVHKISNLGGYYLQSPVGKEVDRDTAKTNLTSVLTSLQQLHKQFIMETLVSVAPVTEDQKRRDFTELLKSFTFVSQLRQDLDEGR</sequence>
<evidence type="ECO:0008006" key="6">
    <source>
        <dbReference type="Google" id="ProtNLM"/>
    </source>
</evidence>
<evidence type="ECO:0000256" key="1">
    <source>
        <dbReference type="PROSITE-ProRule" id="PRU10141"/>
    </source>
</evidence>
<evidence type="ECO:0000256" key="3">
    <source>
        <dbReference type="SAM" id="MobiDB-lite"/>
    </source>
</evidence>
<dbReference type="EMBL" id="LSRX01000860">
    <property type="protein sequence ID" value="OLP87430.1"/>
    <property type="molecule type" value="Genomic_DNA"/>
</dbReference>
<dbReference type="Proteomes" id="UP000186817">
    <property type="component" value="Unassembled WGS sequence"/>
</dbReference>
<dbReference type="SUPFAM" id="SSF56112">
    <property type="entry name" value="Protein kinase-like (PK-like)"/>
    <property type="match status" value="1"/>
</dbReference>
<dbReference type="InterPro" id="IPR017441">
    <property type="entry name" value="Protein_kinase_ATP_BS"/>
</dbReference>
<dbReference type="GO" id="GO:0005524">
    <property type="term" value="F:ATP binding"/>
    <property type="evidence" value="ECO:0007669"/>
    <property type="project" value="UniProtKB-UniRule"/>
</dbReference>
<name>A0A1Q9CWX7_SYMMI</name>
<dbReference type="PROSITE" id="PS00107">
    <property type="entry name" value="PROTEIN_KINASE_ATP"/>
    <property type="match status" value="1"/>
</dbReference>
<evidence type="ECO:0000313" key="4">
    <source>
        <dbReference type="EMBL" id="OLP87430.1"/>
    </source>
</evidence>
<keyword evidence="1" id="KW-0547">Nucleotide-binding</keyword>
<dbReference type="AlphaFoldDB" id="A0A1Q9CWX7"/>
<reference evidence="4 5" key="1">
    <citation type="submission" date="2016-02" db="EMBL/GenBank/DDBJ databases">
        <title>Genome analysis of coral dinoflagellate symbionts highlights evolutionary adaptations to a symbiotic lifestyle.</title>
        <authorList>
            <person name="Aranda M."/>
            <person name="Li Y."/>
            <person name="Liew Y.J."/>
            <person name="Baumgarten S."/>
            <person name="Simakov O."/>
            <person name="Wilson M."/>
            <person name="Piel J."/>
            <person name="Ashoor H."/>
            <person name="Bougouffa S."/>
            <person name="Bajic V.B."/>
            <person name="Ryu T."/>
            <person name="Ravasi T."/>
            <person name="Bayer T."/>
            <person name="Micklem G."/>
            <person name="Kim H."/>
            <person name="Bhak J."/>
            <person name="Lajeunesse T.C."/>
            <person name="Voolstra C.R."/>
        </authorList>
    </citation>
    <scope>NUCLEOTIDE SEQUENCE [LARGE SCALE GENOMIC DNA]</scope>
    <source>
        <strain evidence="4 5">CCMP2467</strain>
    </source>
</reference>
<keyword evidence="2" id="KW-0175">Coiled coil</keyword>
<evidence type="ECO:0000256" key="2">
    <source>
        <dbReference type="SAM" id="Coils"/>
    </source>
</evidence>
<keyword evidence="1" id="KW-0067">ATP-binding</keyword>